<keyword evidence="1" id="KW-0479">Metal-binding</keyword>
<reference evidence="3 4" key="1">
    <citation type="journal article" date="2018" name="BMC Genomics">
        <title>Comparative genome analyses reveal sequence features reflecting distinct modes of host-adaptation between dicot and monocot powdery mildew.</title>
        <authorList>
            <person name="Wu Y."/>
            <person name="Ma X."/>
            <person name="Pan Z."/>
            <person name="Kale S.D."/>
            <person name="Song Y."/>
            <person name="King H."/>
            <person name="Zhang Q."/>
            <person name="Presley C."/>
            <person name="Deng X."/>
            <person name="Wei C.I."/>
            <person name="Xiao S."/>
        </authorList>
    </citation>
    <scope>NUCLEOTIDE SEQUENCE [LARGE SCALE GENOMIC DNA]</scope>
    <source>
        <strain evidence="3">UMSG1</strain>
    </source>
</reference>
<proteinExistence type="inferred from homology"/>
<dbReference type="PANTHER" id="PTHR12320">
    <property type="entry name" value="PROTEIN PHOSPHATASE 2C"/>
    <property type="match status" value="1"/>
</dbReference>
<dbReference type="AlphaFoldDB" id="A0A420IRZ2"/>
<keyword evidence="1" id="KW-0904">Protein phosphatase</keyword>
<dbReference type="SUPFAM" id="SSF81606">
    <property type="entry name" value="PP2C-like"/>
    <property type="match status" value="1"/>
</dbReference>
<keyword evidence="1" id="KW-0464">Manganese</keyword>
<dbReference type="PANTHER" id="PTHR12320:SF1">
    <property type="entry name" value="PROTEIN PHOSPHATASE PTC7 HOMOLOG"/>
    <property type="match status" value="1"/>
</dbReference>
<comment type="caution">
    <text evidence="3">The sequence shown here is derived from an EMBL/GenBank/DDBJ whole genome shotgun (WGS) entry which is preliminary data.</text>
</comment>
<dbReference type="InterPro" id="IPR039123">
    <property type="entry name" value="PPTC7"/>
</dbReference>
<dbReference type="InterPro" id="IPR001932">
    <property type="entry name" value="PPM-type_phosphatase-like_dom"/>
</dbReference>
<feature type="domain" description="PPM-type phosphatase" evidence="2">
    <location>
        <begin position="130"/>
        <end position="437"/>
    </location>
</feature>
<dbReference type="CDD" id="cd00143">
    <property type="entry name" value="PP2Cc"/>
    <property type="match status" value="1"/>
</dbReference>
<dbReference type="EMBL" id="MCBS01022076">
    <property type="protein sequence ID" value="RKF77302.1"/>
    <property type="molecule type" value="Genomic_DNA"/>
</dbReference>
<keyword evidence="1" id="KW-0460">Magnesium</keyword>
<organism evidence="3 4">
    <name type="scientific">Golovinomyces cichoracearum</name>
    <dbReference type="NCBI Taxonomy" id="62708"/>
    <lineage>
        <taxon>Eukaryota</taxon>
        <taxon>Fungi</taxon>
        <taxon>Dikarya</taxon>
        <taxon>Ascomycota</taxon>
        <taxon>Pezizomycotina</taxon>
        <taxon>Leotiomycetes</taxon>
        <taxon>Erysiphales</taxon>
        <taxon>Erysiphaceae</taxon>
        <taxon>Golovinomyces</taxon>
    </lineage>
</organism>
<dbReference type="PROSITE" id="PS51746">
    <property type="entry name" value="PPM_2"/>
    <property type="match status" value="1"/>
</dbReference>
<name>A0A420IRZ2_9PEZI</name>
<accession>A0A420IRZ2</accession>
<dbReference type="Gene3D" id="3.60.40.10">
    <property type="entry name" value="PPM-type phosphatase domain"/>
    <property type="match status" value="1"/>
</dbReference>
<evidence type="ECO:0000313" key="3">
    <source>
        <dbReference type="EMBL" id="RKF77302.1"/>
    </source>
</evidence>
<keyword evidence="1" id="KW-0378">Hydrolase</keyword>
<comment type="catalytic activity">
    <reaction evidence="1">
        <text>O-phospho-L-threonyl-[protein] + H2O = L-threonyl-[protein] + phosphate</text>
        <dbReference type="Rhea" id="RHEA:47004"/>
        <dbReference type="Rhea" id="RHEA-COMP:11060"/>
        <dbReference type="Rhea" id="RHEA-COMP:11605"/>
        <dbReference type="ChEBI" id="CHEBI:15377"/>
        <dbReference type="ChEBI" id="CHEBI:30013"/>
        <dbReference type="ChEBI" id="CHEBI:43474"/>
        <dbReference type="ChEBI" id="CHEBI:61977"/>
        <dbReference type="EC" id="3.1.3.16"/>
    </reaction>
</comment>
<comment type="cofactor">
    <cofactor evidence="1">
        <name>Mg(2+)</name>
        <dbReference type="ChEBI" id="CHEBI:18420"/>
    </cofactor>
</comment>
<comment type="cofactor">
    <cofactor evidence="1">
        <name>Mn(2+)</name>
        <dbReference type="ChEBI" id="CHEBI:29035"/>
    </cofactor>
</comment>
<dbReference type="InterPro" id="IPR036457">
    <property type="entry name" value="PPM-type-like_dom_sf"/>
</dbReference>
<dbReference type="Proteomes" id="UP000285326">
    <property type="component" value="Unassembled WGS sequence"/>
</dbReference>
<sequence length="463" mass="51422">MTTFHSFRTAAAIARFHCTQNHQRRTKSVLVIGTQKISSEKLMSVTNNHNAYKILLIIRRKFSRSFHTSVTASSATSSSSENKISPCPKKFSFKVAASYVAKNKNFDFKNNISYLKLHGPNTPRVSWPNSERLNIQNYARPLSGQDAFFLSQIGDTSDVALGIADGVGGWAELGVDPANFSHGICHYMKYAAITYEKEEWGSNLCAQALLQRGYENLYEDQSVLAGGSTACVAIARSNGILDTANLGDSGYVQIRLNTIHSCSEPQVHSFNTPYQLSIIPEVTRSRVAAFGRPYLCDMPHDADINQHKLRHGDVLLLGTDGVWDNLSHSDILEIVSQNMLRAKAWVHTSSKEISVGKNFSEKVSIIPADEEANYSTTDDLPGNLQGILALKITAEAKAASVNVKRDSPFAREFRKFFPGENWKGGKVDDICVIVAIVCDESSHNYCFYETINSENLRRILFDY</sequence>
<comment type="catalytic activity">
    <reaction evidence="1">
        <text>O-phospho-L-seryl-[protein] + H2O = L-seryl-[protein] + phosphate</text>
        <dbReference type="Rhea" id="RHEA:20629"/>
        <dbReference type="Rhea" id="RHEA-COMP:9863"/>
        <dbReference type="Rhea" id="RHEA-COMP:11604"/>
        <dbReference type="ChEBI" id="CHEBI:15377"/>
        <dbReference type="ChEBI" id="CHEBI:29999"/>
        <dbReference type="ChEBI" id="CHEBI:43474"/>
        <dbReference type="ChEBI" id="CHEBI:83421"/>
        <dbReference type="EC" id="3.1.3.16"/>
    </reaction>
</comment>
<comment type="similarity">
    <text evidence="1">Belongs to the PP2C family.</text>
</comment>
<dbReference type="SMART" id="SM00332">
    <property type="entry name" value="PP2Cc"/>
    <property type="match status" value="1"/>
</dbReference>
<protein>
    <recommendedName>
        <fullName evidence="1">Protein phosphatase</fullName>
        <ecNumber evidence="1">3.1.3.16</ecNumber>
    </recommendedName>
</protein>
<evidence type="ECO:0000259" key="2">
    <source>
        <dbReference type="PROSITE" id="PS51746"/>
    </source>
</evidence>
<evidence type="ECO:0000313" key="4">
    <source>
        <dbReference type="Proteomes" id="UP000285326"/>
    </source>
</evidence>
<dbReference type="Pfam" id="PF13672">
    <property type="entry name" value="PP2C_2"/>
    <property type="match status" value="1"/>
</dbReference>
<evidence type="ECO:0000256" key="1">
    <source>
        <dbReference type="RuleBase" id="RU366020"/>
    </source>
</evidence>
<gene>
    <name evidence="3" type="ORF">GcM1_220014</name>
</gene>
<dbReference type="EC" id="3.1.3.16" evidence="1"/>
<dbReference type="GO" id="GO:0046872">
    <property type="term" value="F:metal ion binding"/>
    <property type="evidence" value="ECO:0007669"/>
    <property type="project" value="UniProtKB-UniRule"/>
</dbReference>
<dbReference type="GO" id="GO:0004722">
    <property type="term" value="F:protein serine/threonine phosphatase activity"/>
    <property type="evidence" value="ECO:0007669"/>
    <property type="project" value="UniProtKB-EC"/>
</dbReference>